<gene>
    <name evidence="3" type="ORF">HYG86_00705</name>
    <name evidence="4" type="ORF">HYG86_09865</name>
</gene>
<dbReference type="AlphaFoldDB" id="A0A7G9W8N8"/>
<evidence type="ECO:0000313" key="4">
    <source>
        <dbReference type="EMBL" id="QNO15050.1"/>
    </source>
</evidence>
<dbReference type="PROSITE" id="PS50994">
    <property type="entry name" value="INTEGRASE"/>
    <property type="match status" value="1"/>
</dbReference>
<protein>
    <submittedName>
        <fullName evidence="4">IS21 family transposase</fullName>
    </submittedName>
</protein>
<dbReference type="Proteomes" id="UP000516160">
    <property type="component" value="Chromosome"/>
</dbReference>
<proteinExistence type="inferred from homology"/>
<dbReference type="RefSeq" id="WP_213165414.1">
    <property type="nucleotide sequence ID" value="NZ_CP058559.1"/>
</dbReference>
<dbReference type="InterPro" id="IPR001584">
    <property type="entry name" value="Integrase_cat-core"/>
</dbReference>
<dbReference type="InterPro" id="IPR054353">
    <property type="entry name" value="IstA-like_C"/>
</dbReference>
<dbReference type="Pfam" id="PF22483">
    <property type="entry name" value="Mu-transpos_C_2"/>
    <property type="match status" value="1"/>
</dbReference>
<evidence type="ECO:0000313" key="3">
    <source>
        <dbReference type="EMBL" id="QNO13394.1"/>
    </source>
</evidence>
<reference evidence="4 5" key="1">
    <citation type="submission" date="2020-07" db="EMBL/GenBank/DDBJ databases">
        <title>Alkalicella. sp. LB2 genome.</title>
        <authorList>
            <person name="Postec A."/>
            <person name="Quemeneur M."/>
        </authorList>
    </citation>
    <scope>NUCLEOTIDE SEQUENCE [LARGE SCALE GENOMIC DNA]</scope>
    <source>
        <strain evidence="4 5">LB2</strain>
    </source>
</reference>
<dbReference type="PANTHER" id="PTHR35004:SF7">
    <property type="entry name" value="INTEGRASE PROTEIN"/>
    <property type="match status" value="1"/>
</dbReference>
<organism evidence="4 5">
    <name type="scientific">Alkalicella caledoniensis</name>
    <dbReference type="NCBI Taxonomy" id="2731377"/>
    <lineage>
        <taxon>Bacteria</taxon>
        <taxon>Bacillati</taxon>
        <taxon>Bacillota</taxon>
        <taxon>Clostridia</taxon>
        <taxon>Eubacteriales</taxon>
        <taxon>Proteinivoracaceae</taxon>
        <taxon>Alkalicella</taxon>
    </lineage>
</organism>
<evidence type="ECO:0000256" key="1">
    <source>
        <dbReference type="ARBA" id="ARBA00009277"/>
    </source>
</evidence>
<dbReference type="InterPro" id="IPR036397">
    <property type="entry name" value="RNaseH_sf"/>
</dbReference>
<dbReference type="KEGG" id="acae:HYG86_09865"/>
<dbReference type="KEGG" id="acae:HYG86_00705"/>
<dbReference type="EMBL" id="CP058559">
    <property type="protein sequence ID" value="QNO15050.1"/>
    <property type="molecule type" value="Genomic_DNA"/>
</dbReference>
<evidence type="ECO:0000313" key="5">
    <source>
        <dbReference type="Proteomes" id="UP000516160"/>
    </source>
</evidence>
<dbReference type="EMBL" id="CP058559">
    <property type="protein sequence ID" value="QNO13394.1"/>
    <property type="molecule type" value="Genomic_DNA"/>
</dbReference>
<dbReference type="PANTHER" id="PTHR35004">
    <property type="entry name" value="TRANSPOSASE RV3428C-RELATED"/>
    <property type="match status" value="1"/>
</dbReference>
<sequence>MLTMDRIKYIRREVINKGRSINSVAKEKGHAWETVNKYVECQDFNIKKTKKTRESRLDKFKPTIDKWLEDDLNAPRKQRHTAKRIHERLQKVFKNDYDMSDRTIRSYVAKRKAELQREIVDCYLPLEHAPGEAQVDFGKVTFVENGITYEGSELVLSYPNSNGALVQLCKGENLECLLTALKSMFEFTGTVPKEIWFDNMSTAVKKIKKSHERDLTERFERFALHYGFEHNFCNPSKGNEKGHVENKVGYSRRNLFVPVPEFRELKEYNKDLLQECLEDMDRDHYVKKAKISYLFEKDIAASRPLPVVPFETSKLVKLKADKYGKIRLDGKYTYSTSPAYCQQQVWAKVTDLEVIILNNDYKEVVRHNRLYGDQLDSMQWITYIDLMSRKPFALKYTSFYSSIPDEMRCYFDTCNLEERKQGLKALNLMLQNISIEEAANVFSSAIEANCRDSDSLIGLYHRVVNGVLEMPDMELPDFVPQLKGYTTDLDVYDGLMGGGSK</sequence>
<feature type="domain" description="Integrase catalytic" evidence="2">
    <location>
        <begin position="126"/>
        <end position="312"/>
    </location>
</feature>
<dbReference type="Gene3D" id="3.30.420.10">
    <property type="entry name" value="Ribonuclease H-like superfamily/Ribonuclease H"/>
    <property type="match status" value="1"/>
</dbReference>
<accession>A0A7G9W8N8</accession>
<comment type="similarity">
    <text evidence="1">Belongs to the transposase IS21/IS408/IS1162 family.</text>
</comment>
<dbReference type="GO" id="GO:0003676">
    <property type="term" value="F:nucleic acid binding"/>
    <property type="evidence" value="ECO:0007669"/>
    <property type="project" value="InterPro"/>
</dbReference>
<keyword evidence="5" id="KW-1185">Reference proteome</keyword>
<dbReference type="NCBIfam" id="NF033546">
    <property type="entry name" value="transpos_IS21"/>
    <property type="match status" value="1"/>
</dbReference>
<dbReference type="GO" id="GO:0015074">
    <property type="term" value="P:DNA integration"/>
    <property type="evidence" value="ECO:0007669"/>
    <property type="project" value="InterPro"/>
</dbReference>
<name>A0A7G9W8N8_ALKCA</name>
<evidence type="ECO:0000259" key="2">
    <source>
        <dbReference type="PROSITE" id="PS50994"/>
    </source>
</evidence>